<feature type="compositionally biased region" description="Low complexity" evidence="5">
    <location>
        <begin position="26"/>
        <end position="41"/>
    </location>
</feature>
<dbReference type="PROSITE" id="PS51257">
    <property type="entry name" value="PROKAR_LIPOPROTEIN"/>
    <property type="match status" value="1"/>
</dbReference>
<evidence type="ECO:0000256" key="2">
    <source>
        <dbReference type="ARBA" id="ARBA00005695"/>
    </source>
</evidence>
<sequence length="601" mass="66782">MKKKSLAIFLALTLTLTSGLVGCGNSSSSESQDSKAQSTSSEQTNEGSTAATEAAGDEELADEQVLNLVYSDLSILDVNDARNSNEFQVLSQVQEGLFRTFTDENGVDKTELAGATGYDVSEDGLTYTFHLREDAKWSDGEPVTAQNYVDSWIRLIDPEKAFSYAFLATDDIAGAEEYYNGEGAVEDVGIKYIDDYTFEVTLKSPNPSFLKKAGMLSFYPVRKDLIDAAEGAGENWGNDYTLHVFNGPFVISDRVLENSMTLTKNENYWDAENVHLTQVNLKVVDESSTQAQLVESQQVDVLKLSDLEYVDQWQPLVDAGQLERIVSTAPSVTYISFDQHEAGNGGPSGLMRNAKVREAITLALDREEYNLLFQNSLSTPAYGLVPNGITVGNTEYRSYAGDILKDEEKSKLASDPAALKALFEEGMKEAGVEGTAEDVTLVTMNYSPSTLDNNIYEWYVQQLESKLGVKVQVDTYPDVTGWKEARDSYKYDFYTMGWFGDYDDPANFLGLFVTDNGYARFMGGYSNPEYDELFAKANASLDDKERLELFSQAENILLTEGGVNPLYYQNAQIYKQSYVKNVSFPLFGADFEFSRAYIVKH</sequence>
<dbReference type="CDD" id="cd08504">
    <property type="entry name" value="PBP2_OppA"/>
    <property type="match status" value="1"/>
</dbReference>
<dbReference type="PIRSF" id="PIRSF002741">
    <property type="entry name" value="MppA"/>
    <property type="match status" value="1"/>
</dbReference>
<comment type="similarity">
    <text evidence="2">Belongs to the bacterial solute-binding protein 5 family.</text>
</comment>
<dbReference type="GO" id="GO:0043190">
    <property type="term" value="C:ATP-binding cassette (ABC) transporter complex"/>
    <property type="evidence" value="ECO:0007669"/>
    <property type="project" value="InterPro"/>
</dbReference>
<evidence type="ECO:0000256" key="5">
    <source>
        <dbReference type="SAM" id="MobiDB-lite"/>
    </source>
</evidence>
<keyword evidence="4 6" id="KW-0732">Signal</keyword>
<dbReference type="Pfam" id="PF00496">
    <property type="entry name" value="SBP_bac_5"/>
    <property type="match status" value="1"/>
</dbReference>
<dbReference type="Gene3D" id="3.90.76.10">
    <property type="entry name" value="Dipeptide-binding Protein, Domain 1"/>
    <property type="match status" value="1"/>
</dbReference>
<proteinExistence type="inferred from homology"/>
<dbReference type="InterPro" id="IPR023765">
    <property type="entry name" value="SBP_5_CS"/>
</dbReference>
<name>A0A1M7T609_9FIRM</name>
<dbReference type="AlphaFoldDB" id="A0A1M7T609"/>
<reference evidence="8 9" key="1">
    <citation type="submission" date="2016-12" db="EMBL/GenBank/DDBJ databases">
        <authorList>
            <person name="Song W.-J."/>
            <person name="Kurnit D.M."/>
        </authorList>
    </citation>
    <scope>NUCLEOTIDE SEQUENCE [LARGE SCALE GENOMIC DNA]</scope>
    <source>
        <strain evidence="8 9">DSM 14810</strain>
    </source>
</reference>
<keyword evidence="3" id="KW-0813">Transport</keyword>
<dbReference type="InterPro" id="IPR039424">
    <property type="entry name" value="SBP_5"/>
</dbReference>
<evidence type="ECO:0000313" key="9">
    <source>
        <dbReference type="Proteomes" id="UP000184097"/>
    </source>
</evidence>
<dbReference type="RefSeq" id="WP_072705759.1">
    <property type="nucleotide sequence ID" value="NZ_FRDH01000019.1"/>
</dbReference>
<accession>A0A1M7T609</accession>
<feature type="signal peptide" evidence="6">
    <location>
        <begin position="1"/>
        <end position="23"/>
    </location>
</feature>
<feature type="region of interest" description="Disordered" evidence="5">
    <location>
        <begin position="23"/>
        <end position="58"/>
    </location>
</feature>
<feature type="domain" description="Solute-binding protein family 5" evidence="7">
    <location>
        <begin position="115"/>
        <end position="518"/>
    </location>
</feature>
<evidence type="ECO:0000256" key="1">
    <source>
        <dbReference type="ARBA" id="ARBA00004193"/>
    </source>
</evidence>
<dbReference type="InterPro" id="IPR030678">
    <property type="entry name" value="Peptide/Ni-bd"/>
</dbReference>
<dbReference type="EMBL" id="FRDH01000019">
    <property type="protein sequence ID" value="SHN66170.1"/>
    <property type="molecule type" value="Genomic_DNA"/>
</dbReference>
<evidence type="ECO:0000256" key="4">
    <source>
        <dbReference type="ARBA" id="ARBA00022729"/>
    </source>
</evidence>
<dbReference type="InterPro" id="IPR000914">
    <property type="entry name" value="SBP_5_dom"/>
</dbReference>
<evidence type="ECO:0000259" key="7">
    <source>
        <dbReference type="Pfam" id="PF00496"/>
    </source>
</evidence>
<feature type="chain" id="PRO_5039201424" evidence="6">
    <location>
        <begin position="24"/>
        <end position="601"/>
    </location>
</feature>
<dbReference type="Proteomes" id="UP000184097">
    <property type="component" value="Unassembled WGS sequence"/>
</dbReference>
<dbReference type="Gene3D" id="3.40.190.10">
    <property type="entry name" value="Periplasmic binding protein-like II"/>
    <property type="match status" value="1"/>
</dbReference>
<dbReference type="PROSITE" id="PS01040">
    <property type="entry name" value="SBP_BACTERIAL_5"/>
    <property type="match status" value="1"/>
</dbReference>
<organism evidence="8 9">
    <name type="scientific">Butyrivibrio hungatei DSM 14810</name>
    <dbReference type="NCBI Taxonomy" id="1121132"/>
    <lineage>
        <taxon>Bacteria</taxon>
        <taxon>Bacillati</taxon>
        <taxon>Bacillota</taxon>
        <taxon>Clostridia</taxon>
        <taxon>Lachnospirales</taxon>
        <taxon>Lachnospiraceae</taxon>
        <taxon>Butyrivibrio</taxon>
    </lineage>
</organism>
<protein>
    <submittedName>
        <fullName evidence="8">Oligopeptide transport system substrate-binding protein</fullName>
    </submittedName>
</protein>
<dbReference type="SUPFAM" id="SSF53850">
    <property type="entry name" value="Periplasmic binding protein-like II"/>
    <property type="match status" value="1"/>
</dbReference>
<dbReference type="Gene3D" id="3.10.105.10">
    <property type="entry name" value="Dipeptide-binding Protein, Domain 3"/>
    <property type="match status" value="1"/>
</dbReference>
<dbReference type="GO" id="GO:0015833">
    <property type="term" value="P:peptide transport"/>
    <property type="evidence" value="ECO:0007669"/>
    <property type="project" value="TreeGrafter"/>
</dbReference>
<gene>
    <name evidence="8" type="ORF">SAMN02745247_03086</name>
</gene>
<evidence type="ECO:0000256" key="3">
    <source>
        <dbReference type="ARBA" id="ARBA00022448"/>
    </source>
</evidence>
<dbReference type="FunFam" id="3.90.76.10:FF:000001">
    <property type="entry name" value="Oligopeptide ABC transporter substrate-binding protein"/>
    <property type="match status" value="1"/>
</dbReference>
<dbReference type="PANTHER" id="PTHR30290:SF10">
    <property type="entry name" value="PERIPLASMIC OLIGOPEPTIDE-BINDING PROTEIN-RELATED"/>
    <property type="match status" value="1"/>
</dbReference>
<feature type="compositionally biased region" description="Polar residues" evidence="5">
    <location>
        <begin position="42"/>
        <end position="51"/>
    </location>
</feature>
<dbReference type="GO" id="GO:0042597">
    <property type="term" value="C:periplasmic space"/>
    <property type="evidence" value="ECO:0007669"/>
    <property type="project" value="UniProtKB-ARBA"/>
</dbReference>
<dbReference type="GO" id="GO:1904680">
    <property type="term" value="F:peptide transmembrane transporter activity"/>
    <property type="evidence" value="ECO:0007669"/>
    <property type="project" value="TreeGrafter"/>
</dbReference>
<evidence type="ECO:0000313" key="8">
    <source>
        <dbReference type="EMBL" id="SHN66170.1"/>
    </source>
</evidence>
<dbReference type="PANTHER" id="PTHR30290">
    <property type="entry name" value="PERIPLASMIC BINDING COMPONENT OF ABC TRANSPORTER"/>
    <property type="match status" value="1"/>
</dbReference>
<evidence type="ECO:0000256" key="6">
    <source>
        <dbReference type="SAM" id="SignalP"/>
    </source>
</evidence>
<comment type="subcellular location">
    <subcellularLocation>
        <location evidence="1">Cell membrane</location>
        <topology evidence="1">Lipid-anchor</topology>
    </subcellularLocation>
</comment>